<dbReference type="EMBL" id="JAQSGK010000015">
    <property type="protein sequence ID" value="MEE6715574.1"/>
    <property type="molecule type" value="Genomic_DNA"/>
</dbReference>
<dbReference type="Proteomes" id="UP001330016">
    <property type="component" value="Unassembled WGS sequence"/>
</dbReference>
<proteinExistence type="predicted"/>
<sequence>MTVDINEQQFYQLQQMLKTLETNKITLAEFGEQKRYLIFGIFQPQERFNTIMNRTGHKQKRKLTLIMESRASGEMYRYDVVGTTHYGIPTPHLHIYDSKHNSGRNVVFGDELGILNIDAASSDYLVRLCLNFCSLIM</sequence>
<dbReference type="RefSeq" id="WP_331243606.1">
    <property type="nucleotide sequence ID" value="NZ_JAQSGJ010000015.1"/>
</dbReference>
<gene>
    <name evidence="1" type="ORF">PS435_06850</name>
</gene>
<protein>
    <submittedName>
        <fullName evidence="1">Uncharacterized protein</fullName>
    </submittedName>
</protein>
<keyword evidence="2" id="KW-1185">Reference proteome</keyword>
<comment type="caution">
    <text evidence="1">The sequence shown here is derived from an EMBL/GenBank/DDBJ whole genome shotgun (WGS) entry which is preliminary data.</text>
</comment>
<name>A0ABU7SYY8_9LACO</name>
<reference evidence="1 2" key="1">
    <citation type="submission" date="2023-02" db="EMBL/GenBank/DDBJ databases">
        <title>The predominant lactic acid bacteria and yeasts involved in the spontaneous fermentation of millet during the production of the traditional porridge Hausa koko in Ghana.</title>
        <authorList>
            <person name="Atter A."/>
            <person name="Diaz M."/>
        </authorList>
    </citation>
    <scope>NUCLEOTIDE SEQUENCE [LARGE SCALE GENOMIC DNA]</scope>
    <source>
        <strain evidence="1 2">FI11640</strain>
    </source>
</reference>
<evidence type="ECO:0000313" key="2">
    <source>
        <dbReference type="Proteomes" id="UP001330016"/>
    </source>
</evidence>
<evidence type="ECO:0000313" key="1">
    <source>
        <dbReference type="EMBL" id="MEE6715574.1"/>
    </source>
</evidence>
<organism evidence="1 2">
    <name type="scientific">Schleiferilactobacillus harbinensis</name>
    <dbReference type="NCBI Taxonomy" id="304207"/>
    <lineage>
        <taxon>Bacteria</taxon>
        <taxon>Bacillati</taxon>
        <taxon>Bacillota</taxon>
        <taxon>Bacilli</taxon>
        <taxon>Lactobacillales</taxon>
        <taxon>Lactobacillaceae</taxon>
        <taxon>Schleiferilactobacillus</taxon>
    </lineage>
</organism>
<accession>A0ABU7SYY8</accession>